<proteinExistence type="predicted"/>
<protein>
    <submittedName>
        <fullName evidence="1">Glucoamylase</fullName>
    </submittedName>
</protein>
<reference evidence="1 2" key="1">
    <citation type="submission" date="2018-06" db="EMBL/GenBank/DDBJ databases">
        <title>Extensive metabolic versatility and redundancy in microbially diverse, dynamic hydrothermal sediments.</title>
        <authorList>
            <person name="Dombrowski N."/>
            <person name="Teske A."/>
            <person name="Baker B.J."/>
        </authorList>
    </citation>
    <scope>NUCLEOTIDE SEQUENCE [LARGE SCALE GENOMIC DNA]</scope>
    <source>
        <strain evidence="1">B19_G9</strain>
    </source>
</reference>
<dbReference type="EMBL" id="QMQB01000033">
    <property type="protein sequence ID" value="RLE14540.1"/>
    <property type="molecule type" value="Genomic_DNA"/>
</dbReference>
<dbReference type="Proteomes" id="UP000267654">
    <property type="component" value="Unassembled WGS sequence"/>
</dbReference>
<dbReference type="Gene3D" id="1.50.10.10">
    <property type="match status" value="1"/>
</dbReference>
<gene>
    <name evidence="1" type="ORF">DRI96_01320</name>
</gene>
<accession>A0A662DFI4</accession>
<evidence type="ECO:0000313" key="1">
    <source>
        <dbReference type="EMBL" id="RLE14540.1"/>
    </source>
</evidence>
<dbReference type="PANTHER" id="PTHR31616:SF0">
    <property type="entry name" value="GLUCAN 1,4-ALPHA-GLUCOSIDASE"/>
    <property type="match status" value="1"/>
</dbReference>
<dbReference type="PANTHER" id="PTHR31616">
    <property type="entry name" value="TREHALASE"/>
    <property type="match status" value="1"/>
</dbReference>
<dbReference type="GO" id="GO:0004553">
    <property type="term" value="F:hydrolase activity, hydrolyzing O-glycosyl compounds"/>
    <property type="evidence" value="ECO:0007669"/>
    <property type="project" value="TreeGrafter"/>
</dbReference>
<dbReference type="AlphaFoldDB" id="A0A662DFI4"/>
<dbReference type="GO" id="GO:0005975">
    <property type="term" value="P:carbohydrate metabolic process"/>
    <property type="evidence" value="ECO:0007669"/>
    <property type="project" value="InterPro"/>
</dbReference>
<evidence type="ECO:0000313" key="2">
    <source>
        <dbReference type="Proteomes" id="UP000267654"/>
    </source>
</evidence>
<dbReference type="InterPro" id="IPR012341">
    <property type="entry name" value="6hp_glycosidase-like_sf"/>
</dbReference>
<dbReference type="SUPFAM" id="SSF48208">
    <property type="entry name" value="Six-hairpin glycosidases"/>
    <property type="match status" value="1"/>
</dbReference>
<sequence>MPGNKSFIISLGKIEKDKDKFNYDLLFENYLEIVKRCRKKANRGVAILASLPGRRYPYVYPRDAAALSRVLASLSLRKSLTSRAFPLLKDLAIFILFSQRDDGYWGQRYNLKNKEKSIYRQEDNIAHSMEVILNYVLTAKEIGQPILYKNKVKLALRKGVDFAMRNYYRQEIDLFFSTTSIHESAIEKGYSIWVNFSYLNSFTKAVKFFEQEREEREVEKIQQILERFENNVFRSFKLDTGYIRRYTPAGDIDFRPDVTLLSPFYFGFEDPEDKIMVRTADMVRHHLWDPLLGGLQRYLPFTEDINTHTHAGNGPWMPYTAILAQYYYRIGEIEKGDKLLRLIDNYRTPEGYIPEHLSTRERFEEFIRLEWDTGLDYQKEFSREILLPDIPFNYIVEELNNMRRAYSRISKWCNDNKNSSFIRFCSPLLWSHSEYIRALLERERKERQNEK</sequence>
<comment type="caution">
    <text evidence="1">The sequence shown here is derived from an EMBL/GenBank/DDBJ whole genome shotgun (WGS) entry which is preliminary data.</text>
</comment>
<dbReference type="InterPro" id="IPR008928">
    <property type="entry name" value="6-hairpin_glycosidase_sf"/>
</dbReference>
<name>A0A662DFI4_UNCAE</name>
<organism evidence="1 2">
    <name type="scientific">Aerophobetes bacterium</name>
    <dbReference type="NCBI Taxonomy" id="2030807"/>
    <lineage>
        <taxon>Bacteria</taxon>
        <taxon>Candidatus Aerophobota</taxon>
    </lineage>
</organism>